<organism evidence="1">
    <name type="scientific">Hemiselmis andersenii</name>
    <name type="common">Cryptophyte alga</name>
    <dbReference type="NCBI Taxonomy" id="464988"/>
    <lineage>
        <taxon>Eukaryota</taxon>
        <taxon>Cryptophyceae</taxon>
        <taxon>Cryptomonadales</taxon>
        <taxon>Hemiselmidaceae</taxon>
        <taxon>Hemiselmis</taxon>
    </lineage>
</organism>
<dbReference type="EMBL" id="HBFK01028335">
    <property type="protein sequence ID" value="CAD8750724.1"/>
    <property type="molecule type" value="Transcribed_RNA"/>
</dbReference>
<sequence length="431" mass="48141">MSWAACCSNKQMQDLVFGGSDTSMYRDAAKGRREASCQWCFELVQMFVVGKSVTWVCCNCKGISDACEKCGQPVRSATIRKDNFKTCSICFLKNFKKVEKKKHATITAPRTLTQLQKELEKDTVFRQNAAKAGMLRPFLFLVSLPPVARMQIAINLGWTFLVEACLGDAHAEAWEVISRKGLGLRDRMTRMRDSWMRREVNWYSVLLPLCEELCVPAYMNWSEEFVSPKLSYSEALAECHSASPANIDSLENEFTDKIGKHQRARMSSLQACSLAELKNSEPIRKLLALPCLQGQAIQPLLSYAIDSSYLMLARRDGSDGTGAVEPQDLLLDVVDCFAGVCVDEKDLFADCLGSKEPGKLGRDGVVSERDENPPGSILNANTAGFWLTMDLLDIDTSAPSGRVLPPIFQMLLHKARLSMHGIRIEDYSRDF</sequence>
<name>A0A6U4RKN5_HEMAN</name>
<reference evidence="1" key="1">
    <citation type="submission" date="2021-01" db="EMBL/GenBank/DDBJ databases">
        <authorList>
            <person name="Corre E."/>
            <person name="Pelletier E."/>
            <person name="Niang G."/>
            <person name="Scheremetjew M."/>
            <person name="Finn R."/>
            <person name="Kale V."/>
            <person name="Holt S."/>
            <person name="Cochrane G."/>
            <person name="Meng A."/>
            <person name="Brown T."/>
            <person name="Cohen L."/>
        </authorList>
    </citation>
    <scope>NUCLEOTIDE SEQUENCE</scope>
    <source>
        <strain evidence="1">CCMP441</strain>
    </source>
</reference>
<dbReference type="AlphaFoldDB" id="A0A6U4RKN5"/>
<gene>
    <name evidence="1" type="ORF">HAND1043_LOCUS17230</name>
</gene>
<proteinExistence type="predicted"/>
<evidence type="ECO:0000313" key="1">
    <source>
        <dbReference type="EMBL" id="CAD8750724.1"/>
    </source>
</evidence>
<accession>A0A6U4RKN5</accession>
<protein>
    <submittedName>
        <fullName evidence="1">Uncharacterized protein</fullName>
    </submittedName>
</protein>